<accession>K2N2B9</accession>
<feature type="region of interest" description="Disordered" evidence="1">
    <location>
        <begin position="28"/>
        <end position="61"/>
    </location>
</feature>
<comment type="caution">
    <text evidence="2">The sequence shown here is derived from an EMBL/GenBank/DDBJ whole genome shotgun (WGS) entry which is preliminary data.</text>
</comment>
<evidence type="ECO:0000313" key="3">
    <source>
        <dbReference type="Proteomes" id="UP000007350"/>
    </source>
</evidence>
<name>K2N2B9_TRYCR</name>
<dbReference type="AlphaFoldDB" id="K2N2B9"/>
<dbReference type="EMBL" id="AHKC01015279">
    <property type="protein sequence ID" value="EKF28696.1"/>
    <property type="molecule type" value="Genomic_DNA"/>
</dbReference>
<proteinExistence type="predicted"/>
<evidence type="ECO:0000313" key="2">
    <source>
        <dbReference type="EMBL" id="EKF28696.1"/>
    </source>
</evidence>
<gene>
    <name evidence="2" type="ORF">MOQ_007548</name>
</gene>
<organism evidence="2 3">
    <name type="scientific">Trypanosoma cruzi marinkellei</name>
    <dbReference type="NCBI Taxonomy" id="85056"/>
    <lineage>
        <taxon>Eukaryota</taxon>
        <taxon>Discoba</taxon>
        <taxon>Euglenozoa</taxon>
        <taxon>Kinetoplastea</taxon>
        <taxon>Metakinetoplastina</taxon>
        <taxon>Trypanosomatida</taxon>
        <taxon>Trypanosomatidae</taxon>
        <taxon>Trypanosoma</taxon>
        <taxon>Schizotrypanum</taxon>
    </lineage>
</organism>
<evidence type="ECO:0000256" key="1">
    <source>
        <dbReference type="SAM" id="MobiDB-lite"/>
    </source>
</evidence>
<dbReference type="OrthoDB" id="10345082at2759"/>
<dbReference type="Proteomes" id="UP000007350">
    <property type="component" value="Unassembled WGS sequence"/>
</dbReference>
<sequence length="204" mass="23492">MHHARQQLTRGQTICSLDKCYPRVAVGSKQKRQAVKLQKSATNGRNSTERSHSNEFSPNALSLPYSKKSCKQLEPNAPANKFFVQHQNKPQCIMLSSESVDNAWMRMGTHRFLQTTPHTRDASCDLRHASLTITRDAHAPSVRKKSSRNEKYVRLTARHPPINHIADFINSSTNSDAGRRMTWINRSMAYIEYKTWWRDKNKRG</sequence>
<protein>
    <submittedName>
        <fullName evidence="2">Uncharacterized protein</fullName>
    </submittedName>
</protein>
<keyword evidence="3" id="KW-1185">Reference proteome</keyword>
<reference evidence="2 3" key="1">
    <citation type="journal article" date="2012" name="BMC Genomics">
        <title>Comparative genomic analysis of human infective Trypanosoma cruzi lineages with the bat-restricted subspecies T. cruzi marinkellei.</title>
        <authorList>
            <person name="Franzen O."/>
            <person name="Talavera-Lopez C."/>
            <person name="Ochaya S."/>
            <person name="Butler C.E."/>
            <person name="Messenger L.A."/>
            <person name="Lewis M.D."/>
            <person name="Llewellyn M.S."/>
            <person name="Marinkelle C.J."/>
            <person name="Tyler K.M."/>
            <person name="Miles M.A."/>
            <person name="Andersson B."/>
        </authorList>
    </citation>
    <scope>NUCLEOTIDE SEQUENCE [LARGE SCALE GENOMIC DNA]</scope>
    <source>
        <strain evidence="2 3">B7</strain>
    </source>
</reference>